<feature type="compositionally biased region" description="Basic and acidic residues" evidence="1">
    <location>
        <begin position="388"/>
        <end position="404"/>
    </location>
</feature>
<organism evidence="2 3">
    <name type="scientific">Sporothrix stenoceras</name>
    <dbReference type="NCBI Taxonomy" id="5173"/>
    <lineage>
        <taxon>Eukaryota</taxon>
        <taxon>Fungi</taxon>
        <taxon>Dikarya</taxon>
        <taxon>Ascomycota</taxon>
        <taxon>Pezizomycotina</taxon>
        <taxon>Sordariomycetes</taxon>
        <taxon>Sordariomycetidae</taxon>
        <taxon>Ophiostomatales</taxon>
        <taxon>Ophiostomataceae</taxon>
        <taxon>Sporothrix</taxon>
    </lineage>
</organism>
<dbReference type="Proteomes" id="UP001583186">
    <property type="component" value="Unassembled WGS sequence"/>
</dbReference>
<proteinExistence type="predicted"/>
<feature type="region of interest" description="Disordered" evidence="1">
    <location>
        <begin position="1"/>
        <end position="116"/>
    </location>
</feature>
<feature type="region of interest" description="Disordered" evidence="1">
    <location>
        <begin position="384"/>
        <end position="404"/>
    </location>
</feature>
<protein>
    <recommendedName>
        <fullName evidence="4">BTB domain transcription factor</fullName>
    </recommendedName>
</protein>
<evidence type="ECO:0000313" key="2">
    <source>
        <dbReference type="EMBL" id="KAL1892330.1"/>
    </source>
</evidence>
<evidence type="ECO:0000313" key="3">
    <source>
        <dbReference type="Proteomes" id="UP001583186"/>
    </source>
</evidence>
<name>A0ABR3YVB5_9PEZI</name>
<sequence length="404" mass="44672">MVETRHGTRTTGASDAAASNSGTKQETMKEKQPETDNGPKEDKTKDSTESTEKPKDATEVKDEPADEKVDASAGDKHKPADRSQSPEDSRKRQKIEAENSDSDAKVKKEDFPSDNTPTILERGNIYFFFRARVNIDEPNSLDDVARTYLVLRPEVKDGHGHGNSKDGDCSKGHTRLLALPKKVLPRTGRDRFMAFVLAADESYANLQKEFLSGSQEGGKGGEDDDNEKDKMERHFPPATAFGEGVYAIISTGRESHLAYVLTVPEKLGSVQQQLGLVHKQGCFIVSTKNPAYPMPGGAKMVGGGPDYPKEINKSFRKLRWAPLRPEHLDYVHSHMLLVGESKGVERLLNDEHGGRELSAELDELADDDLDRMRRLGSTEAEAVFASLHTKEPEGQPEKLSKVFE</sequence>
<dbReference type="PANTHER" id="PTHR34776:SF1">
    <property type="entry name" value="F17F16.3 PROTEIN"/>
    <property type="match status" value="1"/>
</dbReference>
<dbReference type="PANTHER" id="PTHR34776">
    <property type="entry name" value="F17F16.3 PROTEIN"/>
    <property type="match status" value="1"/>
</dbReference>
<feature type="region of interest" description="Disordered" evidence="1">
    <location>
        <begin position="210"/>
        <end position="231"/>
    </location>
</feature>
<dbReference type="EMBL" id="JAWCUI010000045">
    <property type="protein sequence ID" value="KAL1892330.1"/>
    <property type="molecule type" value="Genomic_DNA"/>
</dbReference>
<feature type="compositionally biased region" description="Polar residues" evidence="1">
    <location>
        <begin position="9"/>
        <end position="25"/>
    </location>
</feature>
<evidence type="ECO:0000256" key="1">
    <source>
        <dbReference type="SAM" id="MobiDB-lite"/>
    </source>
</evidence>
<gene>
    <name evidence="2" type="ORF">Sste5346_007068</name>
</gene>
<comment type="caution">
    <text evidence="2">The sequence shown here is derived from an EMBL/GenBank/DDBJ whole genome shotgun (WGS) entry which is preliminary data.</text>
</comment>
<reference evidence="2 3" key="1">
    <citation type="journal article" date="2024" name="IMA Fungus">
        <title>IMA Genome - F19 : A genome assembly and annotation guide to empower mycologists, including annotated draft genome sequences of Ceratocystis pirilliformis, Diaporthe australafricana, Fusarium ophioides, Paecilomyces lecythidis, and Sporothrix stenoceras.</title>
        <authorList>
            <person name="Aylward J."/>
            <person name="Wilson A.M."/>
            <person name="Visagie C.M."/>
            <person name="Spraker J."/>
            <person name="Barnes I."/>
            <person name="Buitendag C."/>
            <person name="Ceriani C."/>
            <person name="Del Mar Angel L."/>
            <person name="du Plessis D."/>
            <person name="Fuchs T."/>
            <person name="Gasser K."/>
            <person name="Kramer D."/>
            <person name="Li W."/>
            <person name="Munsamy K."/>
            <person name="Piso A."/>
            <person name="Price J.L."/>
            <person name="Sonnekus B."/>
            <person name="Thomas C."/>
            <person name="van der Nest A."/>
            <person name="van Dijk A."/>
            <person name="van Heerden A."/>
            <person name="van Vuuren N."/>
            <person name="Yilmaz N."/>
            <person name="Duong T.A."/>
            <person name="van der Merwe N.A."/>
            <person name="Wingfield M.J."/>
            <person name="Wingfield B.D."/>
        </authorList>
    </citation>
    <scope>NUCLEOTIDE SEQUENCE [LARGE SCALE GENOMIC DNA]</scope>
    <source>
        <strain evidence="2 3">CMW 5346</strain>
    </source>
</reference>
<feature type="compositionally biased region" description="Basic and acidic residues" evidence="1">
    <location>
        <begin position="26"/>
        <end position="111"/>
    </location>
</feature>
<accession>A0ABR3YVB5</accession>
<keyword evidence="3" id="KW-1185">Reference proteome</keyword>
<evidence type="ECO:0008006" key="4">
    <source>
        <dbReference type="Google" id="ProtNLM"/>
    </source>
</evidence>